<proteinExistence type="predicted"/>
<evidence type="ECO:0000256" key="1">
    <source>
        <dbReference type="SAM" id="MobiDB-lite"/>
    </source>
</evidence>
<accession>A0ABV7JCN0</accession>
<evidence type="ECO:0000256" key="2">
    <source>
        <dbReference type="SAM" id="Phobius"/>
    </source>
</evidence>
<dbReference type="Proteomes" id="UP001595533">
    <property type="component" value="Unassembled WGS sequence"/>
</dbReference>
<evidence type="ECO:0008006" key="5">
    <source>
        <dbReference type="Google" id="ProtNLM"/>
    </source>
</evidence>
<evidence type="ECO:0000313" key="3">
    <source>
        <dbReference type="EMBL" id="MFC3194441.1"/>
    </source>
</evidence>
<dbReference type="EMBL" id="JBHRTS010000004">
    <property type="protein sequence ID" value="MFC3194441.1"/>
    <property type="molecule type" value="Genomic_DNA"/>
</dbReference>
<reference evidence="4" key="1">
    <citation type="journal article" date="2019" name="Int. J. Syst. Evol. Microbiol.">
        <title>The Global Catalogue of Microorganisms (GCM) 10K type strain sequencing project: providing services to taxonomists for standard genome sequencing and annotation.</title>
        <authorList>
            <consortium name="The Broad Institute Genomics Platform"/>
            <consortium name="The Broad Institute Genome Sequencing Center for Infectious Disease"/>
            <person name="Wu L."/>
            <person name="Ma J."/>
        </authorList>
    </citation>
    <scope>NUCLEOTIDE SEQUENCE [LARGE SCALE GENOMIC DNA]</scope>
    <source>
        <strain evidence="4">KCTC 42953</strain>
    </source>
</reference>
<sequence>MEHNPANTLWQHQPFLTHWLKHAVIPVVILVSLLALPKPWIAYQEPLLPVLELTITPQTSNPVQDTEQPKPKPVEPSITPKTASKPPPTQSVAPANRQKPQPQSQITSASLPSNPSAERAEAKQPEAAEPNTHNKLTSGDILLMASKRTSVAISADFQARSGPAKNFYIPQQEIENWLNDIPFLDESVDQPTIQMRFYPDGIEGHIEKFFDKITISKTFTTKYGTKIHCALIGVIAACSWK</sequence>
<name>A0ABV7JCN0_9GAMM</name>
<protein>
    <recommendedName>
        <fullName evidence="5">Toxin co-regulated pilus biosynthesis protein Q C-terminal domain-containing protein</fullName>
    </recommendedName>
</protein>
<keyword evidence="2" id="KW-0472">Membrane</keyword>
<feature type="region of interest" description="Disordered" evidence="1">
    <location>
        <begin position="59"/>
        <end position="137"/>
    </location>
</feature>
<organism evidence="3 4">
    <name type="scientific">Marinicella sediminis</name>
    <dbReference type="NCBI Taxonomy" id="1792834"/>
    <lineage>
        <taxon>Bacteria</taxon>
        <taxon>Pseudomonadati</taxon>
        <taxon>Pseudomonadota</taxon>
        <taxon>Gammaproteobacteria</taxon>
        <taxon>Lysobacterales</taxon>
        <taxon>Marinicellaceae</taxon>
        <taxon>Marinicella</taxon>
    </lineage>
</organism>
<dbReference type="RefSeq" id="WP_157892770.1">
    <property type="nucleotide sequence ID" value="NZ_JBHRTS010000004.1"/>
</dbReference>
<keyword evidence="4" id="KW-1185">Reference proteome</keyword>
<feature type="transmembrane region" description="Helical" evidence="2">
    <location>
        <begin position="19"/>
        <end position="36"/>
    </location>
</feature>
<keyword evidence="2" id="KW-0812">Transmembrane</keyword>
<comment type="caution">
    <text evidence="3">The sequence shown here is derived from an EMBL/GenBank/DDBJ whole genome shotgun (WGS) entry which is preliminary data.</text>
</comment>
<keyword evidence="2" id="KW-1133">Transmembrane helix</keyword>
<gene>
    <name evidence="3" type="ORF">ACFODZ_09330</name>
</gene>
<evidence type="ECO:0000313" key="4">
    <source>
        <dbReference type="Proteomes" id="UP001595533"/>
    </source>
</evidence>
<feature type="compositionally biased region" description="Polar residues" evidence="1">
    <location>
        <begin position="90"/>
        <end position="116"/>
    </location>
</feature>